<comment type="caution">
    <text evidence="10">The sequence shown here is derived from an EMBL/GenBank/DDBJ whole genome shotgun (WGS) entry which is preliminary data.</text>
</comment>
<keyword evidence="4" id="KW-0808">Transferase</keyword>
<feature type="region of interest" description="N-terminal hotdog fold" evidence="6">
    <location>
        <begin position="969"/>
        <end position="1102"/>
    </location>
</feature>
<dbReference type="InterPro" id="IPR029063">
    <property type="entry name" value="SAM-dependent_MTases_sf"/>
</dbReference>
<organism evidence="10 11">
    <name type="scientific">Lojkania enalia</name>
    <dbReference type="NCBI Taxonomy" id="147567"/>
    <lineage>
        <taxon>Eukaryota</taxon>
        <taxon>Fungi</taxon>
        <taxon>Dikarya</taxon>
        <taxon>Ascomycota</taxon>
        <taxon>Pezizomycotina</taxon>
        <taxon>Dothideomycetes</taxon>
        <taxon>Pleosporomycetidae</taxon>
        <taxon>Pleosporales</taxon>
        <taxon>Pleosporales incertae sedis</taxon>
        <taxon>Lojkania</taxon>
    </lineage>
</organism>
<dbReference type="Gene3D" id="3.10.129.110">
    <property type="entry name" value="Polyketide synthase dehydratase"/>
    <property type="match status" value="1"/>
</dbReference>
<dbReference type="GO" id="GO:0008168">
    <property type="term" value="F:methyltransferase activity"/>
    <property type="evidence" value="ECO:0007669"/>
    <property type="project" value="UniProtKB-KW"/>
</dbReference>
<dbReference type="SUPFAM" id="SSF51735">
    <property type="entry name" value="NAD(P)-binding Rossmann-fold domains"/>
    <property type="match status" value="1"/>
</dbReference>
<dbReference type="SUPFAM" id="SSF53901">
    <property type="entry name" value="Thiolase-like"/>
    <property type="match status" value="1"/>
</dbReference>
<reference evidence="11" key="1">
    <citation type="journal article" date="2020" name="Stud. Mycol.">
        <title>101 Dothideomycetes genomes: A test case for predicting lifestyles and emergence of pathogens.</title>
        <authorList>
            <person name="Haridas S."/>
            <person name="Albert R."/>
            <person name="Binder M."/>
            <person name="Bloem J."/>
            <person name="LaButti K."/>
            <person name="Salamov A."/>
            <person name="Andreopoulos B."/>
            <person name="Baker S."/>
            <person name="Barry K."/>
            <person name="Bills G."/>
            <person name="Bluhm B."/>
            <person name="Cannon C."/>
            <person name="Castanera R."/>
            <person name="Culley D."/>
            <person name="Daum C."/>
            <person name="Ezra D."/>
            <person name="Gonzalez J."/>
            <person name="Henrissat B."/>
            <person name="Kuo A."/>
            <person name="Liang C."/>
            <person name="Lipzen A."/>
            <person name="Lutzoni F."/>
            <person name="Magnuson J."/>
            <person name="Mondo S."/>
            <person name="Nolan M."/>
            <person name="Ohm R."/>
            <person name="Pangilinan J."/>
            <person name="Park H.-J."/>
            <person name="Ramirez L."/>
            <person name="Alfaro M."/>
            <person name="Sun H."/>
            <person name="Tritt A."/>
            <person name="Yoshinaga Y."/>
            <person name="Zwiers L.-H."/>
            <person name="Turgeon B."/>
            <person name="Goodwin S."/>
            <person name="Spatafora J."/>
            <person name="Crous P."/>
            <person name="Grigoriev I."/>
        </authorList>
    </citation>
    <scope>NUCLEOTIDE SEQUENCE [LARGE SCALE GENOMIC DNA]</scope>
    <source>
        <strain evidence="11">CBS 304.66</strain>
    </source>
</reference>
<dbReference type="GO" id="GO:0044550">
    <property type="term" value="P:secondary metabolite biosynthetic process"/>
    <property type="evidence" value="ECO:0007669"/>
    <property type="project" value="UniProtKB-ARBA"/>
</dbReference>
<dbReference type="SUPFAM" id="SSF55048">
    <property type="entry name" value="Probable ACP-binding domain of malonyl-CoA ACP transacylase"/>
    <property type="match status" value="1"/>
</dbReference>
<name>A0A9P4JWZ3_9PLEO</name>
<dbReference type="PANTHER" id="PTHR43775">
    <property type="entry name" value="FATTY ACID SYNTHASE"/>
    <property type="match status" value="1"/>
</dbReference>
<sequence length="2520" mass="280158">MSLSASEPHSHPRTCDQTFRMAETLPQSIAIIGSACRLPGNASSPSRLWELLRNPRDIRKEAPHDRFSWEGIYRLDGLHGSTSTKDGYWLSENIRQFDPQFFNINAAQAKSIDPQHRLLLENVFEAMESAGLTLEASQGSNTGVYVGMMNGEYADNGTQDIEACTDQLMTIGTARSLASNRISYTFDFRGPSMTIDTACSSSLMAVHLAVSALRQGECKIAFACGANLNLTPHNFVSLARMNMISPDGQSKMFDESANGYGRSEGVAVVCLKLLEEAIKDGDHIECIIRQTGTSQDGRTKGITQPSAKAQTDLISKTYWSIGLDPTLASSRPQFFEAHGTGTPAGDPLEAQAIEAAFFPSHREYAEDEFIYVGSIKSIIGHTEGTAGIAGLLKASLAIQHAMIPPNMLFDRMNPNVAPFTRHLRLVTGPTLWPNVPFGCPRRASVNSFGFGGSNVVVIIESYDYNCHSLLHLPPPGSNIADELPLFTPFTFSGVSEGALLATLNGYHKYLHELKTPIFARDLAFTLQCKRSHFAFKYTISATGLSDLHKQLRQVMETVSGSEDMHIGIRSSPNSHPRIMGVFTGQGAQWAAMGKVLLDRSAYARQIIEKLDSHLSLLPEGDRPKWRLAEELRIQSNTSRLDEATYSQPATAAIQILLVNLLKVAGVHLHTVVGHSSGEIGAAYAAELLSAEDAIRIAYYRGLHAELAAGNDGQPGAMLATSLNGGQAEELCSLPEFEGRIVPAAYTSSSLVTLSGDADAIYQAREKLINKKVFARILRITKAYHSHHMEPCAETYFQSLEQCGMVPRKPPKDAPTWFSSVYSGRCMNNARDLSASYWVENLLCPVQFSKAITASVSDGFPDIILEFGPHPVLERPVKQTIGLSTETSIPFIGLLKKGHDSVVSLSDALGTIWTHFGNSAVKFENYDKALGGQSSKLVKGLPTYPWQNDKEYWWESRFLRSRFNNALPPTELIGETPVLSASHESKWRRFLNPKEVPWLLEHKINGKALLPAAAYIVMVATAALRLFWSRGIEMTEVKDIIFISPIVFHDDNTAIETIITFENITADFHKAKTDFFIDFGDREMNNDLRTAARGKLDIRFGPDLDRAWPKQLSQHSNLKTVDADYFYRTVSCNGYAYYGPFRAITSAKRRMDFVTGTIRVIPYEMIMHPAILDALLHASLLAREFPSDSGSPRVYVPSHVRSIKIFPVRCSEITTNCELLSFDVSRTGNQEYSGVLYAGKGKETLVQVDQFCTAPFQKHTHEDDVKMFTEISWRPYVPTIESLSSMFKPTSKHFQQVSAAERVVLFHLRMLNKSVSHTEERRAGFPMRCLLRFARVALWETALGLNAWAQTEWLQDTEKEIEEIVQQHSDVIDFQVVEALGKAYPRILCHEMTAIDTLMEDNMLNRLYAEGLGFREANGWLSHFVQIITNRSPRLRILEVGAGTGSVTARILDTCPFASYTFTDVSTSFLGPAKVQFSRHIDNMSFRTLDLDQDPMQQGFLPGSFEIIVAANVLHISADVKASLQRLRPLLRPGGYLLCLELSERLPLRMVFAMGGLSGWWIGHETGRAWSPALSEHQWNQLLKEVGFSGIDCITPIMDDIMYPNRVFCTQAIDDRMMSLREPLKFRSVKSQECLIIGGDQSKHANLISDITSLLSPAFRNVLYLSKFEDIVDCKNIPSTVLSLLELDQPVFKDMNSSKWTALQKLLSEATDIFWVTTGTQTPKNQDAAYGNMMIGLGRTVRHEFNHLRIIFFDVEKPDSAHAHTISTFMLRWHMIGQWAKQGWTDDTLFPPDHEFAWSNNTLYIPRLVTSKPRNERYNSKYRHIPKAVDPHISPVEVHFEETMDQSKSNIKGKYDIREVPRILNGFTTQDRLLVKMAYSTVFAIKIQGMGFLFAGLGTLSNGKSSIVLSSSITSLPEIPRHSVHPCNPTVRPGKYYLHAFAANLVAERVLSSRLPGSILVISHDPLTMTLIQLKVVKRGGSVVFITSDPNFETHRVIFLHEHYLEAKVRQCLPSGFSAFFNISNRSDDEALFERVSSILAKDCPKIKGTEAFFRPRSMVYRCAKSHGRQYLTQLDKLPATLYENTNVHVVNAHEITQSSSQNSSAIMDWTATDRIPVNVEPADFHVRFHSTKTYLLIGSSDIAQSICEWMVSRGAIYLILASRNPSELDVWAEEMISKGAKLEICSVDVTNATSVSGLISNAKAGVNHSKMAMPPFGGVIHTGMVLKDSTFTQLRYDDFRSIADVKAKGSIILHEQLLNEPLDFFIMTGSISNILGNRGQANYNCGNAFIVGLANYRRSIGLPASVVQLGWVVGLGYITRVLGTKKDARVSKMLYPISEHDIHQIYAEAVLASPANSGVNPEITVGIRPLEPGVLENTPWANDAMFAHYHIETPSQTDASKPTLSDHEKLKRQLIAVSTGSPETEITGVIQDAFVAKLSNLVQTDVGDIEDTTNLLDLGVDSLVASEIGSWARKELNVQIPLSMILGCANVKEIVDFAMEHLDKPTLLKRASDETKGFLA</sequence>
<accession>A0A9P4JWZ3</accession>
<dbReference type="InterPro" id="IPR013217">
    <property type="entry name" value="Methyltransf_12"/>
</dbReference>
<dbReference type="InterPro" id="IPR018201">
    <property type="entry name" value="Ketoacyl_synth_AS"/>
</dbReference>
<dbReference type="InterPro" id="IPR020807">
    <property type="entry name" value="PKS_DH"/>
</dbReference>
<dbReference type="GO" id="GO:0032259">
    <property type="term" value="P:methylation"/>
    <property type="evidence" value="ECO:0007669"/>
    <property type="project" value="UniProtKB-KW"/>
</dbReference>
<dbReference type="PANTHER" id="PTHR43775:SF20">
    <property type="entry name" value="HYBRID PKS-NRPS SYNTHETASE APDA"/>
    <property type="match status" value="1"/>
</dbReference>
<dbReference type="EMBL" id="ML986791">
    <property type="protein sequence ID" value="KAF2258046.1"/>
    <property type="molecule type" value="Genomic_DNA"/>
</dbReference>
<dbReference type="InterPro" id="IPR049552">
    <property type="entry name" value="PKS_DH_N"/>
</dbReference>
<dbReference type="InterPro" id="IPR016039">
    <property type="entry name" value="Thiolase-like"/>
</dbReference>
<gene>
    <name evidence="10" type="ORF">CC78DRAFT_622136</name>
</gene>
<dbReference type="Pfam" id="PF00550">
    <property type="entry name" value="PP-binding"/>
    <property type="match status" value="1"/>
</dbReference>
<dbReference type="GO" id="GO:0031177">
    <property type="term" value="F:phosphopantetheine binding"/>
    <property type="evidence" value="ECO:0007669"/>
    <property type="project" value="InterPro"/>
</dbReference>
<feature type="domain" description="Ketosynthase family 3 (KS3)" evidence="8">
    <location>
        <begin position="26"/>
        <end position="461"/>
    </location>
</feature>
<dbReference type="InterPro" id="IPR009081">
    <property type="entry name" value="PP-bd_ACP"/>
</dbReference>
<dbReference type="SUPFAM" id="SSF52151">
    <property type="entry name" value="FabD/lysophospholipase-like"/>
    <property type="match status" value="1"/>
</dbReference>
<evidence type="ECO:0000256" key="1">
    <source>
        <dbReference type="ARBA" id="ARBA00022450"/>
    </source>
</evidence>
<dbReference type="GO" id="GO:0004312">
    <property type="term" value="F:fatty acid synthase activity"/>
    <property type="evidence" value="ECO:0007669"/>
    <property type="project" value="TreeGrafter"/>
</dbReference>
<dbReference type="Pfam" id="PF00109">
    <property type="entry name" value="ketoacyl-synt"/>
    <property type="match status" value="1"/>
</dbReference>
<feature type="domain" description="Carrier" evidence="7">
    <location>
        <begin position="2424"/>
        <end position="2502"/>
    </location>
</feature>
<dbReference type="Pfam" id="PF14765">
    <property type="entry name" value="PS-DH"/>
    <property type="match status" value="1"/>
</dbReference>
<dbReference type="Gene3D" id="3.40.47.10">
    <property type="match status" value="1"/>
</dbReference>
<dbReference type="InterPro" id="IPR042104">
    <property type="entry name" value="PKS_dehydratase_sf"/>
</dbReference>
<dbReference type="SUPFAM" id="SSF53335">
    <property type="entry name" value="S-adenosyl-L-methionine-dependent methyltransferases"/>
    <property type="match status" value="1"/>
</dbReference>
<evidence type="ECO:0000259" key="8">
    <source>
        <dbReference type="PROSITE" id="PS52004"/>
    </source>
</evidence>
<evidence type="ECO:0000313" key="10">
    <source>
        <dbReference type="EMBL" id="KAF2258046.1"/>
    </source>
</evidence>
<dbReference type="InterPro" id="IPR014030">
    <property type="entry name" value="Ketoacyl_synth_N"/>
</dbReference>
<dbReference type="GO" id="GO:0004315">
    <property type="term" value="F:3-oxoacyl-[acyl-carrier-protein] synthase activity"/>
    <property type="evidence" value="ECO:0007669"/>
    <property type="project" value="InterPro"/>
</dbReference>
<dbReference type="CDD" id="cd02440">
    <property type="entry name" value="AdoMet_MTases"/>
    <property type="match status" value="1"/>
</dbReference>
<dbReference type="OrthoDB" id="329835at2759"/>
<dbReference type="InterPro" id="IPR020806">
    <property type="entry name" value="PKS_PP-bd"/>
</dbReference>
<dbReference type="InterPro" id="IPR016035">
    <property type="entry name" value="Acyl_Trfase/lysoPLipase"/>
</dbReference>
<dbReference type="Gene3D" id="1.10.1200.10">
    <property type="entry name" value="ACP-like"/>
    <property type="match status" value="1"/>
</dbReference>
<dbReference type="SMART" id="SM00822">
    <property type="entry name" value="PKS_KR"/>
    <property type="match status" value="1"/>
</dbReference>
<evidence type="ECO:0000256" key="5">
    <source>
        <dbReference type="ARBA" id="ARBA00023268"/>
    </source>
</evidence>
<dbReference type="CDD" id="cd00833">
    <property type="entry name" value="PKS"/>
    <property type="match status" value="1"/>
</dbReference>
<evidence type="ECO:0000256" key="4">
    <source>
        <dbReference type="ARBA" id="ARBA00022679"/>
    </source>
</evidence>
<dbReference type="PROSITE" id="PS52019">
    <property type="entry name" value="PKS_MFAS_DH"/>
    <property type="match status" value="1"/>
</dbReference>
<keyword evidence="11" id="KW-1185">Reference proteome</keyword>
<dbReference type="SUPFAM" id="SSF47336">
    <property type="entry name" value="ACP-like"/>
    <property type="match status" value="1"/>
</dbReference>
<keyword evidence="3" id="KW-0489">Methyltransferase</keyword>
<dbReference type="InterPro" id="IPR049900">
    <property type="entry name" value="PKS_mFAS_DH"/>
</dbReference>
<evidence type="ECO:0000259" key="9">
    <source>
        <dbReference type="PROSITE" id="PS52019"/>
    </source>
</evidence>
<evidence type="ECO:0000256" key="2">
    <source>
        <dbReference type="ARBA" id="ARBA00022553"/>
    </source>
</evidence>
<evidence type="ECO:0000256" key="3">
    <source>
        <dbReference type="ARBA" id="ARBA00022603"/>
    </source>
</evidence>
<feature type="domain" description="PKS/mFAS DH" evidence="9">
    <location>
        <begin position="969"/>
        <end position="1261"/>
    </location>
</feature>
<feature type="active site" description="Proton donor; for dehydratase activity" evidence="6">
    <location>
        <position position="1172"/>
    </location>
</feature>
<dbReference type="CDD" id="cd05274">
    <property type="entry name" value="KR_FAS_SDR_x"/>
    <property type="match status" value="1"/>
</dbReference>
<dbReference type="Gene3D" id="3.30.70.3290">
    <property type="match status" value="1"/>
</dbReference>
<keyword evidence="2" id="KW-0597">Phosphoprotein</keyword>
<keyword evidence="1" id="KW-0596">Phosphopantetheine</keyword>
<evidence type="ECO:0000313" key="11">
    <source>
        <dbReference type="Proteomes" id="UP000800093"/>
    </source>
</evidence>
<dbReference type="PROSITE" id="PS00606">
    <property type="entry name" value="KS3_1"/>
    <property type="match status" value="1"/>
</dbReference>
<evidence type="ECO:0000256" key="6">
    <source>
        <dbReference type="PROSITE-ProRule" id="PRU01363"/>
    </source>
</evidence>
<dbReference type="Pfam" id="PF08242">
    <property type="entry name" value="Methyltransf_12"/>
    <property type="match status" value="1"/>
</dbReference>
<dbReference type="InterPro" id="IPR050091">
    <property type="entry name" value="PKS_NRPS_Biosynth_Enz"/>
</dbReference>
<protein>
    <recommendedName>
        <fullName evidence="12">Polyketide synthase</fullName>
    </recommendedName>
</protein>
<dbReference type="InterPro" id="IPR014031">
    <property type="entry name" value="Ketoacyl_synth_C"/>
</dbReference>
<dbReference type="SMART" id="SM00826">
    <property type="entry name" value="PKS_DH"/>
    <property type="match status" value="1"/>
</dbReference>
<dbReference type="SMART" id="SM00823">
    <property type="entry name" value="PKS_PP"/>
    <property type="match status" value="1"/>
</dbReference>
<dbReference type="Gene3D" id="3.40.50.720">
    <property type="entry name" value="NAD(P)-binding Rossmann-like Domain"/>
    <property type="match status" value="1"/>
</dbReference>
<dbReference type="PROSITE" id="PS52004">
    <property type="entry name" value="KS3_2"/>
    <property type="match status" value="1"/>
</dbReference>
<dbReference type="PROSITE" id="PS50075">
    <property type="entry name" value="CARRIER"/>
    <property type="match status" value="1"/>
</dbReference>
<dbReference type="SMART" id="SM00827">
    <property type="entry name" value="PKS_AT"/>
    <property type="match status" value="1"/>
</dbReference>
<feature type="region of interest" description="C-terminal hotdog fold" evidence="6">
    <location>
        <begin position="1117"/>
        <end position="1261"/>
    </location>
</feature>
<dbReference type="InterPro" id="IPR020841">
    <property type="entry name" value="PKS_Beta-ketoAc_synthase_dom"/>
</dbReference>
<dbReference type="InterPro" id="IPR013968">
    <property type="entry name" value="PKS_KR"/>
</dbReference>
<dbReference type="Gene3D" id="3.40.50.150">
    <property type="entry name" value="Vaccinia Virus protein VP39"/>
    <property type="match status" value="1"/>
</dbReference>
<evidence type="ECO:0008006" key="12">
    <source>
        <dbReference type="Google" id="ProtNLM"/>
    </source>
</evidence>
<dbReference type="InterPro" id="IPR049551">
    <property type="entry name" value="PKS_DH_C"/>
</dbReference>
<dbReference type="Pfam" id="PF08659">
    <property type="entry name" value="KR"/>
    <property type="match status" value="1"/>
</dbReference>
<dbReference type="InterPro" id="IPR014043">
    <property type="entry name" value="Acyl_transferase_dom"/>
</dbReference>
<keyword evidence="5" id="KW-0511">Multifunctional enzyme</keyword>
<dbReference type="SMART" id="SM00825">
    <property type="entry name" value="PKS_KS"/>
    <property type="match status" value="1"/>
</dbReference>
<dbReference type="InterPro" id="IPR036291">
    <property type="entry name" value="NAD(P)-bd_dom_sf"/>
</dbReference>
<feature type="active site" description="Proton acceptor; for dehydratase activity" evidence="6">
    <location>
        <position position="1001"/>
    </location>
</feature>
<dbReference type="InterPro" id="IPR057326">
    <property type="entry name" value="KR_dom"/>
</dbReference>
<dbReference type="Proteomes" id="UP000800093">
    <property type="component" value="Unassembled WGS sequence"/>
</dbReference>
<dbReference type="Pfam" id="PF02801">
    <property type="entry name" value="Ketoacyl-synt_C"/>
    <property type="match status" value="1"/>
</dbReference>
<evidence type="ECO:0000259" key="7">
    <source>
        <dbReference type="PROSITE" id="PS50075"/>
    </source>
</evidence>
<dbReference type="GO" id="GO:0006633">
    <property type="term" value="P:fatty acid biosynthetic process"/>
    <property type="evidence" value="ECO:0007669"/>
    <property type="project" value="InterPro"/>
</dbReference>
<dbReference type="InterPro" id="IPR001227">
    <property type="entry name" value="Ac_transferase_dom_sf"/>
</dbReference>
<dbReference type="Pfam" id="PF21089">
    <property type="entry name" value="PKS_DH_N"/>
    <property type="match status" value="1"/>
</dbReference>
<dbReference type="InterPro" id="IPR036736">
    <property type="entry name" value="ACP-like_sf"/>
</dbReference>
<dbReference type="InterPro" id="IPR016036">
    <property type="entry name" value="Malonyl_transacylase_ACP-bd"/>
</dbReference>
<dbReference type="Gene3D" id="3.40.366.10">
    <property type="entry name" value="Malonyl-Coenzyme A Acyl Carrier Protein, domain 2"/>
    <property type="match status" value="1"/>
</dbReference>
<proteinExistence type="predicted"/>
<dbReference type="Pfam" id="PF00698">
    <property type="entry name" value="Acyl_transf_1"/>
    <property type="match status" value="1"/>
</dbReference>